<sequence length="225" mass="25427">MIIKANNLSKVYKGKVQAVKNVTISLEKSKFYAIMGHSGSGKTTLLQLLGLLDKATSGELYIDGENVANLNENEKAKIRMGKIGFVFQAFYLNPKLKAYENVMLPMYINENYRNDDLKEKAMNLLEQLGMSDRAKHYPKELSGGEQQRVAIARSLANNPDCIFADEPTGNLDIENEIIVFEILKKLSREGKCVLVVSHNEIVKKYADKLFYMDKGILREEISNEI</sequence>
<gene>
    <name evidence="1" type="ORF">rsdtw13_19670</name>
</gene>
<keyword evidence="1" id="KW-0547">Nucleotide-binding</keyword>
<organism evidence="1 2">
    <name type="scientific">Inconstantimicrobium mannanitabidum</name>
    <dbReference type="NCBI Taxonomy" id="1604901"/>
    <lineage>
        <taxon>Bacteria</taxon>
        <taxon>Bacillati</taxon>
        <taxon>Bacillota</taxon>
        <taxon>Clostridia</taxon>
        <taxon>Eubacteriales</taxon>
        <taxon>Clostridiaceae</taxon>
        <taxon>Inconstantimicrobium</taxon>
    </lineage>
</organism>
<protein>
    <submittedName>
        <fullName evidence="1">ABC transporter ATP-binding protein</fullName>
    </submittedName>
</protein>
<evidence type="ECO:0000313" key="2">
    <source>
        <dbReference type="Proteomes" id="UP001058074"/>
    </source>
</evidence>
<dbReference type="Proteomes" id="UP001058074">
    <property type="component" value="Unassembled WGS sequence"/>
</dbReference>
<reference evidence="1" key="1">
    <citation type="journal article" date="2025" name="Int. J. Syst. Evol. Microbiol.">
        <title>Inconstantimicrobium mannanitabidum sp. nov., a novel member of the family Clostridiaceae isolated from anoxic soil under the treatment of reductive soil disinfestation.</title>
        <authorList>
            <person name="Ueki A."/>
            <person name="Tonouchi A."/>
            <person name="Honma S."/>
            <person name="Kaku N."/>
            <person name="Ueki K."/>
        </authorList>
    </citation>
    <scope>NUCLEOTIDE SEQUENCE</scope>
    <source>
        <strain evidence="1">TW13</strain>
    </source>
</reference>
<keyword evidence="2" id="KW-1185">Reference proteome</keyword>
<evidence type="ECO:0000313" key="1">
    <source>
        <dbReference type="EMBL" id="GKX66709.1"/>
    </source>
</evidence>
<accession>A0ACB5RD78</accession>
<name>A0ACB5RD78_9CLOT</name>
<dbReference type="EMBL" id="BROD01000001">
    <property type="protein sequence ID" value="GKX66709.1"/>
    <property type="molecule type" value="Genomic_DNA"/>
</dbReference>
<keyword evidence="1" id="KW-0067">ATP-binding</keyword>
<comment type="caution">
    <text evidence="1">The sequence shown here is derived from an EMBL/GenBank/DDBJ whole genome shotgun (WGS) entry which is preliminary data.</text>
</comment>
<proteinExistence type="predicted"/>